<name>Q7UFQ8_RHOBA</name>
<dbReference type="Gene3D" id="3.30.530.20">
    <property type="match status" value="1"/>
</dbReference>
<evidence type="ECO:0000313" key="2">
    <source>
        <dbReference type="EMBL" id="CAD78624.1"/>
    </source>
</evidence>
<keyword evidence="3" id="KW-1185">Reference proteome</keyword>
<dbReference type="CDD" id="cd07818">
    <property type="entry name" value="SRPBCC_1"/>
    <property type="match status" value="1"/>
</dbReference>
<dbReference type="SUPFAM" id="SSF55961">
    <property type="entry name" value="Bet v1-like"/>
    <property type="match status" value="1"/>
</dbReference>
<dbReference type="STRING" id="243090.RB8406"/>
<dbReference type="EnsemblBacteria" id="CAD78624">
    <property type="protein sequence ID" value="CAD78624"/>
    <property type="gene ID" value="RB8406"/>
</dbReference>
<dbReference type="InterPro" id="IPR010499">
    <property type="entry name" value="AraC_E-bd"/>
</dbReference>
<dbReference type="eggNOG" id="COG4978">
    <property type="taxonomic scope" value="Bacteria"/>
</dbReference>
<dbReference type="OrthoDB" id="9807923at2"/>
<reference evidence="2 3" key="1">
    <citation type="journal article" date="2003" name="Proc. Natl. Acad. Sci. U.S.A.">
        <title>Complete genome sequence of the marine planctomycete Pirellula sp. strain 1.</title>
        <authorList>
            <person name="Gloeckner F.O."/>
            <person name="Kube M."/>
            <person name="Bauer M."/>
            <person name="Teeling H."/>
            <person name="Lombardot T."/>
            <person name="Ludwig W."/>
            <person name="Gade D."/>
            <person name="Beck A."/>
            <person name="Borzym K."/>
            <person name="Heitmann K."/>
            <person name="Rabus R."/>
            <person name="Schlesner H."/>
            <person name="Amann R."/>
            <person name="Reinhardt R."/>
        </authorList>
    </citation>
    <scope>NUCLEOTIDE SEQUENCE [LARGE SCALE GENOMIC DNA]</scope>
    <source>
        <strain evidence="3">DSM 10527 / NCIMB 13988 / SH1</strain>
    </source>
</reference>
<organism evidence="2 3">
    <name type="scientific">Rhodopirellula baltica (strain DSM 10527 / NCIMB 13988 / SH1)</name>
    <dbReference type="NCBI Taxonomy" id="243090"/>
    <lineage>
        <taxon>Bacteria</taxon>
        <taxon>Pseudomonadati</taxon>
        <taxon>Planctomycetota</taxon>
        <taxon>Planctomycetia</taxon>
        <taxon>Pirellulales</taxon>
        <taxon>Pirellulaceae</taxon>
        <taxon>Rhodopirellula</taxon>
    </lineage>
</organism>
<sequence>MLACVCEKVKTSIVMLLLGEFARISASVRQSPCRDEFTMPAFHIQRSQTIDADTRDVYDAVRDYSTWTRWSPWLQVDPDAEVTVSDPSNELGATYHWKGELVGEGSMTHRQLQAPKSLSANASVQADLAFVKPFKSQSKVEFEIEPVMTDGRPGSKITWHMRGKLPWFLFWMRSMMETFVGMDYERGLLMFKQFVETGEVLSKLEIKGVVSEPDRMIIGQRGGCTMDDIGCHMAATLERVKSHYNADDERVHEWASLYHTTSDLRKRWFDYTAGYLADAGTPVPDGCVADTVPAGKFLLVRHIGEYAHLGNAWSGGIQYIRYKKLKMAKAIGCEVYRNDPETTETKDLITDVYIALK</sequence>
<accession>Q7UFQ8</accession>
<dbReference type="SUPFAM" id="SSF55136">
    <property type="entry name" value="Probable bacterial effector-binding domain"/>
    <property type="match status" value="1"/>
</dbReference>
<dbReference type="KEGG" id="rba:RB8406"/>
<evidence type="ECO:0000259" key="1">
    <source>
        <dbReference type="SMART" id="SM00871"/>
    </source>
</evidence>
<gene>
    <name evidence="2" type="ordered locus">RB8406</name>
</gene>
<dbReference type="Pfam" id="PF06445">
    <property type="entry name" value="GyrI-like"/>
    <property type="match status" value="1"/>
</dbReference>
<evidence type="ECO:0000313" key="3">
    <source>
        <dbReference type="Proteomes" id="UP000001025"/>
    </source>
</evidence>
<dbReference type="InterPro" id="IPR023393">
    <property type="entry name" value="START-like_dom_sf"/>
</dbReference>
<dbReference type="InParanoid" id="Q7UFQ8"/>
<dbReference type="AlphaFoldDB" id="Q7UFQ8"/>
<dbReference type="SMART" id="SM00871">
    <property type="entry name" value="AraC_E_bind"/>
    <property type="match status" value="1"/>
</dbReference>
<proteinExistence type="predicted"/>
<dbReference type="HOGENOM" id="CLU_065770_0_0_0"/>
<dbReference type="Gene3D" id="3.20.80.10">
    <property type="entry name" value="Regulatory factor, effector binding domain"/>
    <property type="match status" value="1"/>
</dbReference>
<protein>
    <recommendedName>
        <fullName evidence="1">AraC effector-binding domain-containing protein</fullName>
    </recommendedName>
</protein>
<dbReference type="Pfam" id="PF10604">
    <property type="entry name" value="Polyketide_cyc2"/>
    <property type="match status" value="1"/>
</dbReference>
<dbReference type="InterPro" id="IPR029442">
    <property type="entry name" value="GyrI-like"/>
</dbReference>
<feature type="domain" description="AraC effector-binding" evidence="1">
    <location>
        <begin position="205"/>
        <end position="357"/>
    </location>
</feature>
<dbReference type="Proteomes" id="UP000001025">
    <property type="component" value="Chromosome"/>
</dbReference>
<dbReference type="EMBL" id="BX294147">
    <property type="protein sequence ID" value="CAD78624.1"/>
    <property type="molecule type" value="Genomic_DNA"/>
</dbReference>
<dbReference type="InterPro" id="IPR019587">
    <property type="entry name" value="Polyketide_cyclase/dehydratase"/>
</dbReference>
<dbReference type="InterPro" id="IPR011256">
    <property type="entry name" value="Reg_factor_effector_dom_sf"/>
</dbReference>
<dbReference type="PATRIC" id="fig|243090.15.peg.4049"/>